<dbReference type="Pfam" id="PF00534">
    <property type="entry name" value="Glycos_transf_1"/>
    <property type="match status" value="1"/>
</dbReference>
<proteinExistence type="predicted"/>
<dbReference type="InterPro" id="IPR001296">
    <property type="entry name" value="Glyco_trans_1"/>
</dbReference>
<dbReference type="GeneID" id="105845146"/>
<accession>A0ABM4CP01</accession>
<dbReference type="RefSeq" id="XP_065663567.1">
    <property type="nucleotide sequence ID" value="XM_065807495.1"/>
</dbReference>
<dbReference type="SUPFAM" id="SSF53756">
    <property type="entry name" value="UDP-Glycosyltransferase/glycogen phosphorylase"/>
    <property type="match status" value="1"/>
</dbReference>
<feature type="domain" description="Glycosyl transferase family 1" evidence="2">
    <location>
        <begin position="107"/>
        <end position="261"/>
    </location>
</feature>
<dbReference type="CDD" id="cd03801">
    <property type="entry name" value="GT4_PimA-like"/>
    <property type="match status" value="1"/>
</dbReference>
<dbReference type="PANTHER" id="PTHR46660:SF2">
    <property type="entry name" value="GLYCOSYLTRANSFERASE 1 DOMAIN-CONTAINING PROTEIN 1"/>
    <property type="match status" value="1"/>
</dbReference>
<protein>
    <submittedName>
        <fullName evidence="4">Glycosyltransferase 1 domain-containing protein 1 isoform X3</fullName>
    </submittedName>
</protein>
<name>A0ABM4CP01_HYDVU</name>
<dbReference type="PANTHER" id="PTHR46660">
    <property type="match status" value="1"/>
</dbReference>
<keyword evidence="3" id="KW-1185">Reference proteome</keyword>
<dbReference type="Gene3D" id="3.40.50.2000">
    <property type="entry name" value="Glycogen Phosphorylase B"/>
    <property type="match status" value="1"/>
</dbReference>
<evidence type="ECO:0000256" key="1">
    <source>
        <dbReference type="ARBA" id="ARBA00022676"/>
    </source>
</evidence>
<keyword evidence="1" id="KW-0328">Glycosyltransferase</keyword>
<evidence type="ECO:0000313" key="3">
    <source>
        <dbReference type="Proteomes" id="UP001652625"/>
    </source>
</evidence>
<organism evidence="3 4">
    <name type="scientific">Hydra vulgaris</name>
    <name type="common">Hydra</name>
    <name type="synonym">Hydra attenuata</name>
    <dbReference type="NCBI Taxonomy" id="6087"/>
    <lineage>
        <taxon>Eukaryota</taxon>
        <taxon>Metazoa</taxon>
        <taxon>Cnidaria</taxon>
        <taxon>Hydrozoa</taxon>
        <taxon>Hydroidolina</taxon>
        <taxon>Anthoathecata</taxon>
        <taxon>Aplanulata</taxon>
        <taxon>Hydridae</taxon>
        <taxon>Hydra</taxon>
    </lineage>
</organism>
<reference evidence="4" key="1">
    <citation type="submission" date="2025-08" db="UniProtKB">
        <authorList>
            <consortium name="RefSeq"/>
        </authorList>
    </citation>
    <scope>IDENTIFICATION</scope>
</reference>
<dbReference type="Proteomes" id="UP001652625">
    <property type="component" value="Chromosome 10"/>
</dbReference>
<evidence type="ECO:0000313" key="4">
    <source>
        <dbReference type="RefSeq" id="XP_065663567.1"/>
    </source>
</evidence>
<keyword evidence="1" id="KW-0808">Transferase</keyword>
<gene>
    <name evidence="4" type="primary">LOC105845146</name>
</gene>
<evidence type="ECO:0000259" key="2">
    <source>
        <dbReference type="Pfam" id="PF00534"/>
    </source>
</evidence>
<dbReference type="InterPro" id="IPR052622">
    <property type="entry name" value="Glycosyltransferase_G1"/>
</dbReference>
<sequence>MFIIGLHIFHTGPFLRDSNVPFMIIFGGTDVNCKQSSNSVYDEMKQVLLLARYLIAFTVTLKFKALELWPDLKAQDIFILSQGVTANPCSYTFKQLFLENKKVCDLENKNLFLLAGGLRPVKDQIYLFDSFSEWHQSNPNVYLVIVGPELDVSYSQKCKKKLESCYGIYMFPTIACCCVHALITQSTAVINSSVSEGMSAVLLEAMKLEIPVIARQNDGNNSLITHGENGFLFNTPQEFISQAKLLLYDNNIRRKLASNGKLYVENHHSCKNEELTYCSSKVLPG</sequence>